<dbReference type="Pfam" id="PF09724">
    <property type="entry name" value="Dcc1"/>
    <property type="match status" value="1"/>
</dbReference>
<evidence type="ECO:0000313" key="5">
    <source>
        <dbReference type="Proteomes" id="UP000035680"/>
    </source>
</evidence>
<evidence type="ECO:0000256" key="4">
    <source>
        <dbReference type="SAM" id="MobiDB-lite"/>
    </source>
</evidence>
<evidence type="ECO:0000256" key="1">
    <source>
        <dbReference type="ARBA" id="ARBA00007017"/>
    </source>
</evidence>
<sequence length="473" mass="54717">MDAFVTRTPGSRKRKLFSQKSTPLTQFSQNQTFTSSENHSLKDIIITTNNLDIAEESIPFLDGIARTEYIDKLSDHNPDNELTSILSLLELGDDINDIVPGVQQIIFDEDMTNERYRLMEIDSSLLDYFTNISTELVFRGNFKDDLILCTDERTFKVRENNTSKTYLLFPEVKSAEFFNDGNCKTIHKTISQGVSRSILTLEEQKICNTKIIEEYFKDSQLKSFLLNNDTHKFSLQSKMITIHDLLNDIQLSEKQLICCLEKLPIVVENGKYYWISDEYQKEFFNILINAFDDSKYKDLTIETIDFGLIRQVFPESVKDGVIEWFLKTFCELDVGNSLKYTLIKDKFILSCVKNIIQVVDVMKVNEFSKLMDETLPVGLEFDKTKHLKGLGVIHSSITGETLQYLDINSLSTDVKDRMKQLFNFSKKWECDDIYPFLLDICGDIKSCDEVLIKYCRSVRNGNSRTYVGLKYGY</sequence>
<organism evidence="5 6">
    <name type="scientific">Strongyloides venezuelensis</name>
    <name type="common">Threadworm</name>
    <dbReference type="NCBI Taxonomy" id="75913"/>
    <lineage>
        <taxon>Eukaryota</taxon>
        <taxon>Metazoa</taxon>
        <taxon>Ecdysozoa</taxon>
        <taxon>Nematoda</taxon>
        <taxon>Chromadorea</taxon>
        <taxon>Rhabditida</taxon>
        <taxon>Tylenchina</taxon>
        <taxon>Panagrolaimomorpha</taxon>
        <taxon>Strongyloidoidea</taxon>
        <taxon>Strongyloididae</taxon>
        <taxon>Strongyloides</taxon>
    </lineage>
</organism>
<proteinExistence type="inferred from homology"/>
<dbReference type="GO" id="GO:0031390">
    <property type="term" value="C:Ctf18 RFC-like complex"/>
    <property type="evidence" value="ECO:0007669"/>
    <property type="project" value="InterPro"/>
</dbReference>
<accession>A0A0K0FLT1</accession>
<dbReference type="GO" id="GO:0000775">
    <property type="term" value="C:chromosome, centromeric region"/>
    <property type="evidence" value="ECO:0007669"/>
    <property type="project" value="TreeGrafter"/>
</dbReference>
<evidence type="ECO:0000313" key="6">
    <source>
        <dbReference type="WBParaSite" id="SVE_0999700.1"/>
    </source>
</evidence>
<dbReference type="AlphaFoldDB" id="A0A0K0FLT1"/>
<dbReference type="PANTHER" id="PTHR13395">
    <property type="entry name" value="SISTER CHROMATID COHESION PROTEIN DCC1-RELATED"/>
    <property type="match status" value="1"/>
</dbReference>
<reference evidence="6" key="2">
    <citation type="submission" date="2015-08" db="UniProtKB">
        <authorList>
            <consortium name="WormBaseParasite"/>
        </authorList>
    </citation>
    <scope>IDENTIFICATION</scope>
</reference>
<dbReference type="STRING" id="75913.A0A0K0FLT1"/>
<keyword evidence="5" id="KW-1185">Reference proteome</keyword>
<evidence type="ECO:0000256" key="2">
    <source>
        <dbReference type="ARBA" id="ARBA00017682"/>
    </source>
</evidence>
<name>A0A0K0FLT1_STRVS</name>
<keyword evidence="3" id="KW-0235">DNA replication</keyword>
<reference evidence="5" key="1">
    <citation type="submission" date="2014-07" db="EMBL/GenBank/DDBJ databases">
        <authorList>
            <person name="Martin A.A"/>
            <person name="De Silva N."/>
        </authorList>
    </citation>
    <scope>NUCLEOTIDE SEQUENCE</scope>
</reference>
<dbReference type="InterPro" id="IPR019128">
    <property type="entry name" value="Dcc1"/>
</dbReference>
<feature type="region of interest" description="Disordered" evidence="4">
    <location>
        <begin position="1"/>
        <end position="21"/>
    </location>
</feature>
<protein>
    <recommendedName>
        <fullName evidence="2">Sister chromatid cohesion protein DCC1</fullName>
    </recommendedName>
</protein>
<dbReference type="WBParaSite" id="SVE_0999700.1">
    <property type="protein sequence ID" value="SVE_0999700.1"/>
    <property type="gene ID" value="SVE_0999700"/>
</dbReference>
<dbReference type="GO" id="GO:0000785">
    <property type="term" value="C:chromatin"/>
    <property type="evidence" value="ECO:0007669"/>
    <property type="project" value="TreeGrafter"/>
</dbReference>
<dbReference type="GO" id="GO:0006260">
    <property type="term" value="P:DNA replication"/>
    <property type="evidence" value="ECO:0007669"/>
    <property type="project" value="UniProtKB-KW"/>
</dbReference>
<dbReference type="Proteomes" id="UP000035680">
    <property type="component" value="Unassembled WGS sequence"/>
</dbReference>
<dbReference type="PANTHER" id="PTHR13395:SF6">
    <property type="entry name" value="SISTER CHROMATID COHESION PROTEIN DCC1"/>
    <property type="match status" value="1"/>
</dbReference>
<dbReference type="GO" id="GO:0034088">
    <property type="term" value="P:maintenance of mitotic sister chromatid cohesion"/>
    <property type="evidence" value="ECO:0007669"/>
    <property type="project" value="TreeGrafter"/>
</dbReference>
<comment type="similarity">
    <text evidence="1">Belongs to the DCC1 family.</text>
</comment>
<evidence type="ECO:0000256" key="3">
    <source>
        <dbReference type="ARBA" id="ARBA00022705"/>
    </source>
</evidence>